<accession>A0ABV4CWR3</accession>
<organism evidence="2 3">
    <name type="scientific">Heminiphilus faecis</name>
    <dbReference type="NCBI Taxonomy" id="2601703"/>
    <lineage>
        <taxon>Bacteria</taxon>
        <taxon>Pseudomonadati</taxon>
        <taxon>Bacteroidota</taxon>
        <taxon>Bacteroidia</taxon>
        <taxon>Bacteroidales</taxon>
        <taxon>Muribaculaceae</taxon>
        <taxon>Heminiphilus</taxon>
    </lineage>
</organism>
<protein>
    <submittedName>
        <fullName evidence="2">SGNH/GDSL hydrolase family protein</fullName>
    </submittedName>
</protein>
<dbReference type="SUPFAM" id="SSF52266">
    <property type="entry name" value="SGNH hydrolase"/>
    <property type="match status" value="1"/>
</dbReference>
<dbReference type="Gene3D" id="3.40.50.1110">
    <property type="entry name" value="SGNH hydrolase"/>
    <property type="match status" value="1"/>
</dbReference>
<comment type="caution">
    <text evidence="2">The sequence shown here is derived from an EMBL/GenBank/DDBJ whole genome shotgun (WGS) entry which is preliminary data.</text>
</comment>
<dbReference type="CDD" id="cd00229">
    <property type="entry name" value="SGNH_hydrolase"/>
    <property type="match status" value="1"/>
</dbReference>
<gene>
    <name evidence="2" type="ORF">AAK873_07335</name>
</gene>
<dbReference type="GO" id="GO:0016787">
    <property type="term" value="F:hydrolase activity"/>
    <property type="evidence" value="ECO:0007669"/>
    <property type="project" value="UniProtKB-KW"/>
</dbReference>
<dbReference type="InterPro" id="IPR032588">
    <property type="entry name" value="Lipase_GDSL_lke"/>
</dbReference>
<dbReference type="RefSeq" id="WP_121699701.1">
    <property type="nucleotide sequence ID" value="NZ_JBCLPP010000017.1"/>
</dbReference>
<evidence type="ECO:0000313" key="3">
    <source>
        <dbReference type="Proteomes" id="UP001565200"/>
    </source>
</evidence>
<name>A0ABV4CWR3_9BACT</name>
<dbReference type="EMBL" id="JBCLPP010000017">
    <property type="protein sequence ID" value="MEY8245427.1"/>
    <property type="molecule type" value="Genomic_DNA"/>
</dbReference>
<keyword evidence="3" id="KW-1185">Reference proteome</keyword>
<sequence>MKKVSFSILGILFALCIYAHCPAKVSILGDSYSTFQNHVVPDTNYVWYFADANEPDRTDVATVDDTWWMRFITRSGLQLEQNNSFSGATVCNLGYEGNDYSDRSFIRRMDSLGKPDLILVFGATNDCWAKVPLGKKGSDDLYTFIPAMDKMLRELPSLYPDARIVFMLNDEIQGDMRKAIIELCRDNNTACLQLQNISKRQGHPDKAGMLQISDQLTDFLHDNGCCRRKCHKQDK</sequence>
<evidence type="ECO:0000313" key="2">
    <source>
        <dbReference type="EMBL" id="MEY8245427.1"/>
    </source>
</evidence>
<keyword evidence="2" id="KW-0378">Hydrolase</keyword>
<dbReference type="Proteomes" id="UP001565200">
    <property type="component" value="Unassembled WGS sequence"/>
</dbReference>
<evidence type="ECO:0000256" key="1">
    <source>
        <dbReference type="SAM" id="SignalP"/>
    </source>
</evidence>
<feature type="chain" id="PRO_5046004347" evidence="1">
    <location>
        <begin position="20"/>
        <end position="235"/>
    </location>
</feature>
<feature type="signal peptide" evidence="1">
    <location>
        <begin position="1"/>
        <end position="19"/>
    </location>
</feature>
<proteinExistence type="predicted"/>
<reference evidence="2 3" key="1">
    <citation type="submission" date="2024-03" db="EMBL/GenBank/DDBJ databases">
        <title>Mouse gut bacterial collection (mGBC) of GemPharmatech.</title>
        <authorList>
            <person name="He Y."/>
            <person name="Dong L."/>
            <person name="Wu D."/>
            <person name="Gao X."/>
            <person name="Lin Z."/>
        </authorList>
    </citation>
    <scope>NUCLEOTIDE SEQUENCE [LARGE SCALE GENOMIC DNA]</scope>
    <source>
        <strain evidence="2 3">54-13</strain>
    </source>
</reference>
<dbReference type="Pfam" id="PF16255">
    <property type="entry name" value="Lipase_GDSL_lke"/>
    <property type="match status" value="1"/>
</dbReference>
<dbReference type="InterPro" id="IPR036514">
    <property type="entry name" value="SGNH_hydro_sf"/>
</dbReference>
<keyword evidence="1" id="KW-0732">Signal</keyword>